<evidence type="ECO:0000313" key="2">
    <source>
        <dbReference type="Proteomes" id="UP000699042"/>
    </source>
</evidence>
<protein>
    <submittedName>
        <fullName evidence="1">Glycoside hydrolase family 115 protein</fullName>
    </submittedName>
</protein>
<gene>
    <name evidence="1" type="ORF">JMJ77_008109</name>
</gene>
<keyword evidence="2" id="KW-1185">Reference proteome</keyword>
<sequence length="41" mass="4645">MNLLNKSTLRLDHIPYHSSRVIRLHLSVILAAHAKGEVRLA</sequence>
<organism evidence="1 2">
    <name type="scientific">Colletotrichum scovillei</name>
    <dbReference type="NCBI Taxonomy" id="1209932"/>
    <lineage>
        <taxon>Eukaryota</taxon>
        <taxon>Fungi</taxon>
        <taxon>Dikarya</taxon>
        <taxon>Ascomycota</taxon>
        <taxon>Pezizomycotina</taxon>
        <taxon>Sordariomycetes</taxon>
        <taxon>Hypocreomycetidae</taxon>
        <taxon>Glomerellales</taxon>
        <taxon>Glomerellaceae</taxon>
        <taxon>Colletotrichum</taxon>
        <taxon>Colletotrichum acutatum species complex</taxon>
    </lineage>
</organism>
<evidence type="ECO:0000313" key="1">
    <source>
        <dbReference type="EMBL" id="KAG7055656.1"/>
    </source>
</evidence>
<accession>A0A9P7RE49</accession>
<feature type="non-terminal residue" evidence="1">
    <location>
        <position position="41"/>
    </location>
</feature>
<dbReference type="Proteomes" id="UP000699042">
    <property type="component" value="Unassembled WGS sequence"/>
</dbReference>
<proteinExistence type="predicted"/>
<dbReference type="GO" id="GO:0016787">
    <property type="term" value="F:hydrolase activity"/>
    <property type="evidence" value="ECO:0007669"/>
    <property type="project" value="UniProtKB-KW"/>
</dbReference>
<keyword evidence="1" id="KW-0378">Hydrolase</keyword>
<comment type="caution">
    <text evidence="1">The sequence shown here is derived from an EMBL/GenBank/DDBJ whole genome shotgun (WGS) entry which is preliminary data.</text>
</comment>
<dbReference type="AlphaFoldDB" id="A0A9P7RE49"/>
<reference evidence="1" key="1">
    <citation type="submission" date="2021-05" db="EMBL/GenBank/DDBJ databases">
        <title>Comparative genomics of three Colletotrichum scovillei strains and genetic complementation revealed genes involved fungal growth and virulence on chili pepper.</title>
        <authorList>
            <person name="Hsieh D.-K."/>
            <person name="Chuang S.-C."/>
            <person name="Chen C.-Y."/>
            <person name="Chao Y.-T."/>
            <person name="Lu M.-Y.J."/>
            <person name="Lee M.-H."/>
            <person name="Shih M.-C."/>
        </authorList>
    </citation>
    <scope>NUCLEOTIDE SEQUENCE</scope>
    <source>
        <strain evidence="1">Coll-153</strain>
    </source>
</reference>
<dbReference type="EMBL" id="JAESDN010000002">
    <property type="protein sequence ID" value="KAG7055656.1"/>
    <property type="molecule type" value="Genomic_DNA"/>
</dbReference>
<name>A0A9P7RE49_9PEZI</name>